<dbReference type="EMBL" id="AP027731">
    <property type="protein sequence ID" value="BDZ45424.1"/>
    <property type="molecule type" value="Genomic_DNA"/>
</dbReference>
<dbReference type="Gene3D" id="3.90.660.20">
    <property type="entry name" value="Protoporphyrinogen oxidase, mitochondrial, domain 2"/>
    <property type="match status" value="1"/>
</dbReference>
<dbReference type="Proteomes" id="UP001321498">
    <property type="component" value="Chromosome"/>
</dbReference>
<evidence type="ECO:0000259" key="1">
    <source>
        <dbReference type="Pfam" id="PF01593"/>
    </source>
</evidence>
<protein>
    <submittedName>
        <fullName evidence="2">Protoporphyrinogen oxidase</fullName>
    </submittedName>
</protein>
<evidence type="ECO:0000313" key="2">
    <source>
        <dbReference type="EMBL" id="BDZ45424.1"/>
    </source>
</evidence>
<dbReference type="SUPFAM" id="SSF54373">
    <property type="entry name" value="FAD-linked reductases, C-terminal domain"/>
    <property type="match status" value="1"/>
</dbReference>
<accession>A0ABM8GB20</accession>
<organism evidence="2 3">
    <name type="scientific">Naasia aerilata</name>
    <dbReference type="NCBI Taxonomy" id="1162966"/>
    <lineage>
        <taxon>Bacteria</taxon>
        <taxon>Bacillati</taxon>
        <taxon>Actinomycetota</taxon>
        <taxon>Actinomycetes</taxon>
        <taxon>Micrococcales</taxon>
        <taxon>Microbacteriaceae</taxon>
        <taxon>Naasia</taxon>
    </lineage>
</organism>
<feature type="domain" description="Amine oxidase" evidence="1">
    <location>
        <begin position="3"/>
        <end position="428"/>
    </location>
</feature>
<reference evidence="3" key="1">
    <citation type="journal article" date="2019" name="Int. J. Syst. Evol. Microbiol.">
        <title>The Global Catalogue of Microorganisms (GCM) 10K type strain sequencing project: providing services to taxonomists for standard genome sequencing and annotation.</title>
        <authorList>
            <consortium name="The Broad Institute Genomics Platform"/>
            <consortium name="The Broad Institute Genome Sequencing Center for Infectious Disease"/>
            <person name="Wu L."/>
            <person name="Ma J."/>
        </authorList>
    </citation>
    <scope>NUCLEOTIDE SEQUENCE [LARGE SCALE GENOMIC DNA]</scope>
    <source>
        <strain evidence="3">NBRC 108725</strain>
    </source>
</reference>
<keyword evidence="3" id="KW-1185">Reference proteome</keyword>
<gene>
    <name evidence="2" type="ORF">GCM10025866_13330</name>
</gene>
<name>A0ABM8GB20_9MICO</name>
<dbReference type="InterPro" id="IPR036188">
    <property type="entry name" value="FAD/NAD-bd_sf"/>
</dbReference>
<dbReference type="SUPFAM" id="SSF51905">
    <property type="entry name" value="FAD/NAD(P)-binding domain"/>
    <property type="match status" value="1"/>
</dbReference>
<dbReference type="Gene3D" id="3.50.50.60">
    <property type="entry name" value="FAD/NAD(P)-binding domain"/>
    <property type="match status" value="1"/>
</dbReference>
<dbReference type="PANTHER" id="PTHR42923">
    <property type="entry name" value="PROTOPORPHYRINOGEN OXIDASE"/>
    <property type="match status" value="1"/>
</dbReference>
<dbReference type="Gene3D" id="1.10.3110.10">
    <property type="entry name" value="protoporphyrinogen ix oxidase, domain 3"/>
    <property type="match status" value="1"/>
</dbReference>
<dbReference type="Pfam" id="PF01593">
    <property type="entry name" value="Amino_oxidase"/>
    <property type="match status" value="1"/>
</dbReference>
<sequence length="428" mass="43786">MLAGADVTLIEASDRLGGAVAGADVGGVRLDTGAESVAARGGAALALLRALDLPVVPPAASGAWLQTTRGAFPLPAAGVLGIPGSPLADDVRRVIGGRASLRAWLDRVLPELSIGRVENLGELVRRRMGQAVLDELVTPVVANVYAVDPMEAEVDSLAPGLNGALTRTGSLSAAVLALRAAAPAGSAVQGIEGGMHLLVPALERDLARFGVPVRMRTPAETLRRIESGWEVALAGETLTADRVVLAVAGGTARALLAPLLPRAADDLADWPDAHRTTVVSLVVDAPLLDAAPRGSGVLVARNVPGVRAGALTHSSAKWPWLAAMLPPSRHAVRLSYRGAAADDVGEAQALADAAQLLGVAAADLSVVGSTATQWRQESQRALIGMRRRIERVRESAAELPGLDVTGAWVAGTGLASVIADAERAGRAA</sequence>
<proteinExistence type="predicted"/>
<dbReference type="InterPro" id="IPR050464">
    <property type="entry name" value="Zeta_carotene_desat/Oxidored"/>
</dbReference>
<dbReference type="InterPro" id="IPR002937">
    <property type="entry name" value="Amino_oxidase"/>
</dbReference>
<evidence type="ECO:0000313" key="3">
    <source>
        <dbReference type="Proteomes" id="UP001321498"/>
    </source>
</evidence>
<dbReference type="PANTHER" id="PTHR42923:SF3">
    <property type="entry name" value="PROTOPORPHYRINOGEN OXIDASE"/>
    <property type="match status" value="1"/>
</dbReference>